<dbReference type="EMBL" id="VITK01000019">
    <property type="protein sequence ID" value="TWA89591.1"/>
    <property type="molecule type" value="Genomic_DNA"/>
</dbReference>
<gene>
    <name evidence="1" type="ORF">FBZ96_11959</name>
</gene>
<comment type="caution">
    <text evidence="1">The sequence shown here is derived from an EMBL/GenBank/DDBJ whole genome shotgun (WGS) entry which is preliminary data.</text>
</comment>
<protein>
    <submittedName>
        <fullName evidence="1">Uncharacterized protein</fullName>
    </submittedName>
</protein>
<dbReference type="AlphaFoldDB" id="A0A560CXM2"/>
<evidence type="ECO:0000313" key="1">
    <source>
        <dbReference type="EMBL" id="TWA89591.1"/>
    </source>
</evidence>
<reference evidence="1 2" key="1">
    <citation type="submission" date="2019-06" db="EMBL/GenBank/DDBJ databases">
        <title>Genomic Encyclopedia of Type Strains, Phase IV (KMG-V): Genome sequencing to study the core and pangenomes of soil and plant-associated prokaryotes.</title>
        <authorList>
            <person name="Whitman W."/>
        </authorList>
    </citation>
    <scope>NUCLEOTIDE SEQUENCE [LARGE SCALE GENOMIC DNA]</scope>
    <source>
        <strain evidence="1 2">BR 510</strain>
    </source>
</reference>
<proteinExistence type="predicted"/>
<organism evidence="1 2">
    <name type="scientific">Bradyrhizobium stylosanthis</name>
    <dbReference type="NCBI Taxonomy" id="1803665"/>
    <lineage>
        <taxon>Bacteria</taxon>
        <taxon>Pseudomonadati</taxon>
        <taxon>Pseudomonadota</taxon>
        <taxon>Alphaproteobacteria</taxon>
        <taxon>Hyphomicrobiales</taxon>
        <taxon>Nitrobacteraceae</taxon>
        <taxon>Bradyrhizobium</taxon>
    </lineage>
</organism>
<sequence length="95" mass="10754">MPLYMCSKCGSVENTACGGYWRQQRDANYAEDFKPLCSACYPEIGKWHGDFPQRLAEGFVQSKDGFIYRQSEADGYFKHMGPFTPITLPETAPQS</sequence>
<dbReference type="Proteomes" id="UP000319949">
    <property type="component" value="Unassembled WGS sequence"/>
</dbReference>
<dbReference type="OrthoDB" id="6629881at2"/>
<name>A0A560CXM2_9BRAD</name>
<keyword evidence="2" id="KW-1185">Reference proteome</keyword>
<evidence type="ECO:0000313" key="2">
    <source>
        <dbReference type="Proteomes" id="UP000319949"/>
    </source>
</evidence>
<dbReference type="RefSeq" id="WP_145670194.1">
    <property type="nucleotide sequence ID" value="NZ_VITK01000019.1"/>
</dbReference>
<accession>A0A560CXM2</accession>